<evidence type="ECO:0000256" key="3">
    <source>
        <dbReference type="SAM" id="MobiDB-lite"/>
    </source>
</evidence>
<proteinExistence type="predicted"/>
<evidence type="ECO:0000256" key="2">
    <source>
        <dbReference type="PROSITE-ProRule" id="PRU00176"/>
    </source>
</evidence>
<accession>A0AAW1QQ62</accession>
<dbReference type="GO" id="GO:0003723">
    <property type="term" value="F:RNA binding"/>
    <property type="evidence" value="ECO:0007669"/>
    <property type="project" value="UniProtKB-UniRule"/>
</dbReference>
<dbReference type="Gene3D" id="3.30.70.330">
    <property type="match status" value="1"/>
</dbReference>
<dbReference type="PROSITE" id="PS50102">
    <property type="entry name" value="RRM"/>
    <property type="match status" value="1"/>
</dbReference>
<keyword evidence="1 2" id="KW-0694">RNA-binding</keyword>
<dbReference type="InterPro" id="IPR000504">
    <property type="entry name" value="RRM_dom"/>
</dbReference>
<evidence type="ECO:0000256" key="1">
    <source>
        <dbReference type="ARBA" id="ARBA00022884"/>
    </source>
</evidence>
<name>A0AAW1QQ62_9CHLO</name>
<dbReference type="PANTHER" id="PTHR48028">
    <property type="entry name" value="GLYCINE-RICH RNA-BINDING PROTEIN RZ1A"/>
    <property type="match status" value="1"/>
</dbReference>
<feature type="region of interest" description="Disordered" evidence="3">
    <location>
        <begin position="256"/>
        <end position="314"/>
    </location>
</feature>
<dbReference type="EMBL" id="JALJOR010000002">
    <property type="protein sequence ID" value="KAK9823266.1"/>
    <property type="molecule type" value="Genomic_DNA"/>
</dbReference>
<reference evidence="5 6" key="1">
    <citation type="journal article" date="2024" name="Nat. Commun.">
        <title>Phylogenomics reveals the evolutionary origins of lichenization in chlorophyte algae.</title>
        <authorList>
            <person name="Puginier C."/>
            <person name="Libourel C."/>
            <person name="Otte J."/>
            <person name="Skaloud P."/>
            <person name="Haon M."/>
            <person name="Grisel S."/>
            <person name="Petersen M."/>
            <person name="Berrin J.G."/>
            <person name="Delaux P.M."/>
            <person name="Dal Grande F."/>
            <person name="Keller J."/>
        </authorList>
    </citation>
    <scope>NUCLEOTIDE SEQUENCE [LARGE SCALE GENOMIC DNA]</scope>
    <source>
        <strain evidence="5 6">SAG 2043</strain>
    </source>
</reference>
<gene>
    <name evidence="5" type="ORF">WJX72_001456</name>
</gene>
<feature type="compositionally biased region" description="Low complexity" evidence="3">
    <location>
        <begin position="292"/>
        <end position="303"/>
    </location>
</feature>
<dbReference type="Proteomes" id="UP001489004">
    <property type="component" value="Unassembled WGS sequence"/>
</dbReference>
<dbReference type="SMART" id="SM00360">
    <property type="entry name" value="RRM"/>
    <property type="match status" value="1"/>
</dbReference>
<dbReference type="AlphaFoldDB" id="A0AAW1QQ62"/>
<dbReference type="SUPFAM" id="SSF54928">
    <property type="entry name" value="RNA-binding domain, RBD"/>
    <property type="match status" value="1"/>
</dbReference>
<evidence type="ECO:0000259" key="4">
    <source>
        <dbReference type="PROSITE" id="PS50102"/>
    </source>
</evidence>
<feature type="compositionally biased region" description="Basic and acidic residues" evidence="3">
    <location>
        <begin position="112"/>
        <end position="137"/>
    </location>
</feature>
<keyword evidence="6" id="KW-1185">Reference proteome</keyword>
<feature type="domain" description="RRM" evidence="4">
    <location>
        <begin position="18"/>
        <end position="95"/>
    </location>
</feature>
<comment type="caution">
    <text evidence="5">The sequence shown here is derived from an EMBL/GenBank/DDBJ whole genome shotgun (WGS) entry which is preliminary data.</text>
</comment>
<feature type="region of interest" description="Disordered" evidence="3">
    <location>
        <begin position="97"/>
        <end position="151"/>
    </location>
</feature>
<sequence length="314" mass="34343">MGSRENGDRKEEPLPAEFKCFVGGISWHMDDVKLKDEFGKYSPKDARVMLDKITNRSRGFGFVMFDTKEDMEAAIAGMHGQDIDGRKISVTRAIPQNETAPGTPAAALAAGRRGDRYGGDRYGGRERYDRGGGDRYRGYGPGPERGYGGRDRGGYYGGGYPERGGYPPERGYYDRAPEYDRGYAAPAYGAGYERAGYAADPYAYSRDPAYASRDPYAAAAYPAHDRSGYAGYDRAAYGAEYDRAAYARYEGDRAAPAAYARTSAERGPPPAADRYDGRTGVSERDYPPSRYPPSSSRPGPYDRAPVGRDPGPGR</sequence>
<dbReference type="InterPro" id="IPR035979">
    <property type="entry name" value="RBD_domain_sf"/>
</dbReference>
<feature type="compositionally biased region" description="Low complexity" evidence="3">
    <location>
        <begin position="99"/>
        <end position="111"/>
    </location>
</feature>
<evidence type="ECO:0000313" key="5">
    <source>
        <dbReference type="EMBL" id="KAK9823266.1"/>
    </source>
</evidence>
<dbReference type="PANTHER" id="PTHR48028:SF2">
    <property type="entry name" value="GLYCINE-RICH RNA-BINDING PROTEIN RZ1A"/>
    <property type="match status" value="1"/>
</dbReference>
<dbReference type="InterPro" id="IPR012677">
    <property type="entry name" value="Nucleotide-bd_a/b_plait_sf"/>
</dbReference>
<dbReference type="InterPro" id="IPR051106">
    <property type="entry name" value="RNA-bind/splicing_reg"/>
</dbReference>
<protein>
    <recommendedName>
        <fullName evidence="4">RRM domain-containing protein</fullName>
    </recommendedName>
</protein>
<feature type="compositionally biased region" description="Low complexity" evidence="3">
    <location>
        <begin position="256"/>
        <end position="266"/>
    </location>
</feature>
<organism evidence="5 6">
    <name type="scientific">[Myrmecia] bisecta</name>
    <dbReference type="NCBI Taxonomy" id="41462"/>
    <lineage>
        <taxon>Eukaryota</taxon>
        <taxon>Viridiplantae</taxon>
        <taxon>Chlorophyta</taxon>
        <taxon>core chlorophytes</taxon>
        <taxon>Trebouxiophyceae</taxon>
        <taxon>Trebouxiales</taxon>
        <taxon>Trebouxiaceae</taxon>
        <taxon>Myrmecia</taxon>
    </lineage>
</organism>
<dbReference type="Pfam" id="PF00076">
    <property type="entry name" value="RRM_1"/>
    <property type="match status" value="1"/>
</dbReference>
<evidence type="ECO:0000313" key="6">
    <source>
        <dbReference type="Proteomes" id="UP001489004"/>
    </source>
</evidence>
<feature type="compositionally biased region" description="Basic and acidic residues" evidence="3">
    <location>
        <begin position="273"/>
        <end position="287"/>
    </location>
</feature>